<feature type="transmembrane region" description="Helical" evidence="1">
    <location>
        <begin position="126"/>
        <end position="143"/>
    </location>
</feature>
<dbReference type="OrthoDB" id="10550683at2759"/>
<protein>
    <submittedName>
        <fullName evidence="2">Uncharacterized protein</fullName>
    </submittedName>
</protein>
<gene>
    <name evidence="2" type="ORF">F1559_004129</name>
</gene>
<keyword evidence="1" id="KW-1133">Transmembrane helix</keyword>
<dbReference type="Proteomes" id="UP000530660">
    <property type="component" value="Unassembled WGS sequence"/>
</dbReference>
<keyword evidence="1" id="KW-0472">Membrane</keyword>
<evidence type="ECO:0000313" key="2">
    <source>
        <dbReference type="EMBL" id="KAF6003377.1"/>
    </source>
</evidence>
<name>A0A7J7ILK0_9RHOD</name>
<sequence>MKMRRTFQHLRFSGWAGRSSTRRRLATETVDMMLLFDGLVLPPGARYARNLSVIPHTHELEAARVAVYAIPSFLEPVHVYELRPAQVQYKIEGHGTYHTGLSSTETFLVVESARGFDRRALWHPQAWFAYLGSAGLLGVLPWLKARRLFKQIRVRPSRTS</sequence>
<comment type="caution">
    <text evidence="2">The sequence shown here is derived from an EMBL/GenBank/DDBJ whole genome shotgun (WGS) entry which is preliminary data.</text>
</comment>
<reference evidence="2 3" key="1">
    <citation type="journal article" date="2020" name="J. Phycol.">
        <title>Comparative genome analysis reveals Cyanidiococcus gen. nov., a new extremophilic red algal genus sister to Cyanidioschyzon (Cyanidioschyzonaceae, Rhodophyta).</title>
        <authorList>
            <person name="Liu S.-L."/>
            <person name="Chiang Y.-R."/>
            <person name="Yoon H.S."/>
            <person name="Fu H.-Y."/>
        </authorList>
    </citation>
    <scope>NUCLEOTIDE SEQUENCE [LARGE SCALE GENOMIC DNA]</scope>
    <source>
        <strain evidence="2 3">THAL066</strain>
    </source>
</reference>
<dbReference type="EMBL" id="VWRR01000007">
    <property type="protein sequence ID" value="KAF6003377.1"/>
    <property type="molecule type" value="Genomic_DNA"/>
</dbReference>
<keyword evidence="3" id="KW-1185">Reference proteome</keyword>
<accession>A0A7J7ILK0</accession>
<organism evidence="2 3">
    <name type="scientific">Cyanidiococcus yangmingshanensis</name>
    <dbReference type="NCBI Taxonomy" id="2690220"/>
    <lineage>
        <taxon>Eukaryota</taxon>
        <taxon>Rhodophyta</taxon>
        <taxon>Bangiophyceae</taxon>
        <taxon>Cyanidiales</taxon>
        <taxon>Cyanidiaceae</taxon>
        <taxon>Cyanidiococcus</taxon>
    </lineage>
</organism>
<dbReference type="AlphaFoldDB" id="A0A7J7ILK0"/>
<proteinExistence type="predicted"/>
<keyword evidence="1" id="KW-0812">Transmembrane</keyword>
<evidence type="ECO:0000256" key="1">
    <source>
        <dbReference type="SAM" id="Phobius"/>
    </source>
</evidence>
<evidence type="ECO:0000313" key="3">
    <source>
        <dbReference type="Proteomes" id="UP000530660"/>
    </source>
</evidence>